<dbReference type="Pfam" id="PF00814">
    <property type="entry name" value="TsaD"/>
    <property type="match status" value="1"/>
</dbReference>
<dbReference type="STRING" id="1423726.FC07_GL001073"/>
<dbReference type="EMBL" id="AZDA01000018">
    <property type="protein sequence ID" value="KRK40214.1"/>
    <property type="molecule type" value="Genomic_DNA"/>
</dbReference>
<gene>
    <name evidence="2" type="ORF">FC07_GL001073</name>
</gene>
<evidence type="ECO:0000259" key="1">
    <source>
        <dbReference type="Pfam" id="PF00814"/>
    </source>
</evidence>
<dbReference type="Gene3D" id="3.30.420.40">
    <property type="match status" value="2"/>
</dbReference>
<dbReference type="CDD" id="cd24032">
    <property type="entry name" value="ASKHA_NBD_TsaB"/>
    <property type="match status" value="1"/>
</dbReference>
<dbReference type="AlphaFoldDB" id="A0A0R1H0X2"/>
<reference evidence="2 3" key="1">
    <citation type="journal article" date="2015" name="Genome Announc.">
        <title>Expanding the biotechnology potential of lactobacilli through comparative genomics of 213 strains and associated genera.</title>
        <authorList>
            <person name="Sun Z."/>
            <person name="Harris H.M."/>
            <person name="McCann A."/>
            <person name="Guo C."/>
            <person name="Argimon S."/>
            <person name="Zhang W."/>
            <person name="Yang X."/>
            <person name="Jeffery I.B."/>
            <person name="Cooney J.C."/>
            <person name="Kagawa T.F."/>
            <person name="Liu W."/>
            <person name="Song Y."/>
            <person name="Salvetti E."/>
            <person name="Wrobel A."/>
            <person name="Rasinkangas P."/>
            <person name="Parkhill J."/>
            <person name="Rea M.C."/>
            <person name="O'Sullivan O."/>
            <person name="Ritari J."/>
            <person name="Douillard F.P."/>
            <person name="Paul Ross R."/>
            <person name="Yang R."/>
            <person name="Briner A.E."/>
            <person name="Felis G.E."/>
            <person name="de Vos W.M."/>
            <person name="Barrangou R."/>
            <person name="Klaenhammer T.R."/>
            <person name="Caufield P.W."/>
            <person name="Cui Y."/>
            <person name="Zhang H."/>
            <person name="O'Toole P.W."/>
        </authorList>
    </citation>
    <scope>NUCLEOTIDE SEQUENCE [LARGE SCALE GENOMIC DNA]</scope>
    <source>
        <strain evidence="2 3">DSM 20003</strain>
    </source>
</reference>
<dbReference type="GO" id="GO:0002949">
    <property type="term" value="P:tRNA threonylcarbamoyladenosine modification"/>
    <property type="evidence" value="ECO:0007669"/>
    <property type="project" value="InterPro"/>
</dbReference>
<dbReference type="InterPro" id="IPR000905">
    <property type="entry name" value="Gcp-like_dom"/>
</dbReference>
<dbReference type="OrthoDB" id="9784166at2"/>
<accession>A0A0R1H0X2</accession>
<dbReference type="PANTHER" id="PTHR11735:SF11">
    <property type="entry name" value="TRNA THREONYLCARBAMOYLADENOSINE BIOSYNTHESIS PROTEIN TSAB"/>
    <property type="match status" value="1"/>
</dbReference>
<dbReference type="InterPro" id="IPR022496">
    <property type="entry name" value="T6A_TsaB"/>
</dbReference>
<dbReference type="Proteomes" id="UP000051461">
    <property type="component" value="Unassembled WGS sequence"/>
</dbReference>
<organism evidence="2 3">
    <name type="scientific">Loigolactobacillus bifermentans DSM 20003</name>
    <dbReference type="NCBI Taxonomy" id="1423726"/>
    <lineage>
        <taxon>Bacteria</taxon>
        <taxon>Bacillati</taxon>
        <taxon>Bacillota</taxon>
        <taxon>Bacilli</taxon>
        <taxon>Lactobacillales</taxon>
        <taxon>Lactobacillaceae</taxon>
        <taxon>Loigolactobacillus</taxon>
    </lineage>
</organism>
<keyword evidence="3" id="KW-1185">Reference proteome</keyword>
<sequence length="242" mass="26306">MLVLAMDTSNQALSVALVRDEALLAETTINIRKTHSESLLPAIENLMTAANIEPADVDRFVVAQGPGSYTGIRIAVTTAKTFAWTLQKELVGISSLAVVASNTQATGLIVPVFNARRNAVFTGAYCWQQGQLVNVLPDRHQDLAPLLAELASQTAPVTFIGTDVPLFQDQIQAALGDQAQFVSGWAALPQARQLAWLGEQGQPVANQHRFAPQYLRQTEAEVNWLKQHPTASKGHEPYVEEI</sequence>
<name>A0A0R1H0X2_9LACO</name>
<dbReference type="NCBIfam" id="TIGR03725">
    <property type="entry name" value="T6A_YeaZ"/>
    <property type="match status" value="1"/>
</dbReference>
<protein>
    <submittedName>
        <fullName evidence="2">O-sialoglycoprotein metallo-endopeptidase</fullName>
    </submittedName>
</protein>
<dbReference type="PATRIC" id="fig|1423726.3.peg.1111"/>
<evidence type="ECO:0000313" key="2">
    <source>
        <dbReference type="EMBL" id="KRK40214.1"/>
    </source>
</evidence>
<comment type="caution">
    <text evidence="2">The sequence shown here is derived from an EMBL/GenBank/DDBJ whole genome shotgun (WGS) entry which is preliminary data.</text>
</comment>
<dbReference type="RefSeq" id="WP_057903732.1">
    <property type="nucleotide sequence ID" value="NZ_AZDA01000018.1"/>
</dbReference>
<dbReference type="SUPFAM" id="SSF53067">
    <property type="entry name" value="Actin-like ATPase domain"/>
    <property type="match status" value="2"/>
</dbReference>
<proteinExistence type="predicted"/>
<evidence type="ECO:0000313" key="3">
    <source>
        <dbReference type="Proteomes" id="UP000051461"/>
    </source>
</evidence>
<dbReference type="PANTHER" id="PTHR11735">
    <property type="entry name" value="TRNA N6-ADENOSINE THREONYLCARBAMOYLTRANSFERASE"/>
    <property type="match status" value="1"/>
</dbReference>
<dbReference type="GO" id="GO:0005829">
    <property type="term" value="C:cytosol"/>
    <property type="evidence" value="ECO:0007669"/>
    <property type="project" value="TreeGrafter"/>
</dbReference>
<feature type="domain" description="Gcp-like" evidence="1">
    <location>
        <begin position="29"/>
        <end position="224"/>
    </location>
</feature>
<dbReference type="InterPro" id="IPR043129">
    <property type="entry name" value="ATPase_NBD"/>
</dbReference>